<dbReference type="Gene3D" id="2.30.42.10">
    <property type="match status" value="1"/>
</dbReference>
<keyword evidence="3" id="KW-1185">Reference proteome</keyword>
<dbReference type="SUPFAM" id="SSF50156">
    <property type="entry name" value="PDZ domain-like"/>
    <property type="match status" value="1"/>
</dbReference>
<gene>
    <name evidence="2" type="ORF">SEMRO_427_G140630.1</name>
</gene>
<dbReference type="OrthoDB" id="56832at2759"/>
<evidence type="ECO:0000313" key="3">
    <source>
        <dbReference type="Proteomes" id="UP001153069"/>
    </source>
</evidence>
<organism evidence="2 3">
    <name type="scientific">Seminavis robusta</name>
    <dbReference type="NCBI Taxonomy" id="568900"/>
    <lineage>
        <taxon>Eukaryota</taxon>
        <taxon>Sar</taxon>
        <taxon>Stramenopiles</taxon>
        <taxon>Ochrophyta</taxon>
        <taxon>Bacillariophyta</taxon>
        <taxon>Bacillariophyceae</taxon>
        <taxon>Bacillariophycidae</taxon>
        <taxon>Naviculales</taxon>
        <taxon>Naviculaceae</taxon>
        <taxon>Seminavis</taxon>
    </lineage>
</organism>
<evidence type="ECO:0000259" key="1">
    <source>
        <dbReference type="PROSITE" id="PS50106"/>
    </source>
</evidence>
<dbReference type="InterPro" id="IPR036034">
    <property type="entry name" value="PDZ_sf"/>
</dbReference>
<name>A0A9N8HFB2_9STRA</name>
<dbReference type="PROSITE" id="PS50106">
    <property type="entry name" value="PDZ"/>
    <property type="match status" value="1"/>
</dbReference>
<sequence length="372" mass="41097">MILTYPTSVSVTEVNIVKDKPSEKMGLSLKNTPRESGIGITGLSREESSLRGTAIRATGGQVLVAINGNPDIPDAKTASSMISKSTRLSLLVCEQHHDFANASKQACIQVVAAPFWRHNPGINFASTRGRTLVTVSKIFKRGPFAEHKYISVGDIVLAVNGIPVSKPEDADKALRLPQADSSVTVLHTIDMNYFRAAAMNAVDTSKITGTGATLSFKPDPHDATKQHHVMHVKRVGHTDKHVRIRYDPETQHMYDPEPFTKLCPEGDYIRTDFSNPKVFYRNWYCLGALKFINMFNKIVDENLDPLEDSACEYSWRNSPSNAIATTAPISPSSSSSVPEVEVYVPTNHDLSLRSLTRTKSHDDDEHEDYIAC</sequence>
<proteinExistence type="predicted"/>
<feature type="domain" description="PDZ" evidence="1">
    <location>
        <begin position="121"/>
        <end position="175"/>
    </location>
</feature>
<accession>A0A9N8HFB2</accession>
<dbReference type="InterPro" id="IPR001478">
    <property type="entry name" value="PDZ"/>
</dbReference>
<dbReference type="AlphaFoldDB" id="A0A9N8HFB2"/>
<evidence type="ECO:0000313" key="2">
    <source>
        <dbReference type="EMBL" id="CAB9510235.1"/>
    </source>
</evidence>
<dbReference type="EMBL" id="CAICTM010000426">
    <property type="protein sequence ID" value="CAB9510235.1"/>
    <property type="molecule type" value="Genomic_DNA"/>
</dbReference>
<comment type="caution">
    <text evidence="2">The sequence shown here is derived from an EMBL/GenBank/DDBJ whole genome shotgun (WGS) entry which is preliminary data.</text>
</comment>
<dbReference type="Proteomes" id="UP001153069">
    <property type="component" value="Unassembled WGS sequence"/>
</dbReference>
<reference evidence="2" key="1">
    <citation type="submission" date="2020-06" db="EMBL/GenBank/DDBJ databases">
        <authorList>
            <consortium name="Plant Systems Biology data submission"/>
        </authorList>
    </citation>
    <scope>NUCLEOTIDE SEQUENCE</scope>
    <source>
        <strain evidence="2">D6</strain>
    </source>
</reference>
<protein>
    <recommendedName>
        <fullName evidence="1">PDZ domain-containing protein</fullName>
    </recommendedName>
</protein>